<dbReference type="PROSITE" id="PS51318">
    <property type="entry name" value="TAT"/>
    <property type="match status" value="1"/>
</dbReference>
<evidence type="ECO:0000259" key="5">
    <source>
        <dbReference type="Pfam" id="PF07731"/>
    </source>
</evidence>
<reference evidence="7 8" key="1">
    <citation type="submission" date="2019-07" db="EMBL/GenBank/DDBJ databases">
        <title>Genome sequencing for Ferrovibrio sp. K5.</title>
        <authorList>
            <person name="Park S.-J."/>
        </authorList>
    </citation>
    <scope>NUCLEOTIDE SEQUENCE [LARGE SCALE GENOMIC DNA]</scope>
    <source>
        <strain evidence="7 8">K5</strain>
    </source>
</reference>
<gene>
    <name evidence="7" type="ORF">FNB15_06045</name>
</gene>
<dbReference type="InterPro" id="IPR008972">
    <property type="entry name" value="Cupredoxin"/>
</dbReference>
<dbReference type="Proteomes" id="UP000317496">
    <property type="component" value="Chromosome"/>
</dbReference>
<accession>A0A516GZA9</accession>
<dbReference type="EMBL" id="CP041636">
    <property type="protein sequence ID" value="QDO96864.1"/>
    <property type="molecule type" value="Genomic_DNA"/>
</dbReference>
<evidence type="ECO:0000313" key="7">
    <source>
        <dbReference type="EMBL" id="QDO96864.1"/>
    </source>
</evidence>
<feature type="chain" id="PRO_5022043920" evidence="3">
    <location>
        <begin position="29"/>
        <end position="470"/>
    </location>
</feature>
<dbReference type="InterPro" id="IPR045087">
    <property type="entry name" value="Cu-oxidase_fam"/>
</dbReference>
<keyword evidence="1" id="KW-0479">Metal-binding</keyword>
<evidence type="ECO:0000256" key="3">
    <source>
        <dbReference type="SAM" id="SignalP"/>
    </source>
</evidence>
<dbReference type="PANTHER" id="PTHR11709">
    <property type="entry name" value="MULTI-COPPER OXIDASE"/>
    <property type="match status" value="1"/>
</dbReference>
<dbReference type="PANTHER" id="PTHR11709:SF2">
    <property type="entry name" value="MULTICOPPER OXIDASE LPR1"/>
    <property type="match status" value="1"/>
</dbReference>
<feature type="signal peptide" evidence="3">
    <location>
        <begin position="1"/>
        <end position="28"/>
    </location>
</feature>
<feature type="domain" description="Plastocyanin-like" evidence="4">
    <location>
        <begin position="199"/>
        <end position="287"/>
    </location>
</feature>
<dbReference type="InterPro" id="IPR011706">
    <property type="entry name" value="Cu-oxidase_C"/>
</dbReference>
<dbReference type="InterPro" id="IPR011707">
    <property type="entry name" value="Cu-oxidase-like_N"/>
</dbReference>
<evidence type="ECO:0000313" key="8">
    <source>
        <dbReference type="Proteomes" id="UP000317496"/>
    </source>
</evidence>
<evidence type="ECO:0000256" key="2">
    <source>
        <dbReference type="ARBA" id="ARBA00023002"/>
    </source>
</evidence>
<proteinExistence type="predicted"/>
<keyword evidence="3" id="KW-0732">Signal</keyword>
<dbReference type="PROSITE" id="PS00080">
    <property type="entry name" value="MULTICOPPER_OXIDASE2"/>
    <property type="match status" value="1"/>
</dbReference>
<dbReference type="RefSeq" id="WP_144067845.1">
    <property type="nucleotide sequence ID" value="NZ_CP041636.1"/>
</dbReference>
<dbReference type="InterPro" id="IPR001117">
    <property type="entry name" value="Cu-oxidase_2nd"/>
</dbReference>
<organism evidence="7 8">
    <name type="scientific">Ferrovibrio terrae</name>
    <dbReference type="NCBI Taxonomy" id="2594003"/>
    <lineage>
        <taxon>Bacteria</taxon>
        <taxon>Pseudomonadati</taxon>
        <taxon>Pseudomonadota</taxon>
        <taxon>Alphaproteobacteria</taxon>
        <taxon>Rhodospirillales</taxon>
        <taxon>Rhodospirillaceae</taxon>
        <taxon>Ferrovibrio</taxon>
    </lineage>
</organism>
<dbReference type="InterPro" id="IPR006311">
    <property type="entry name" value="TAT_signal"/>
</dbReference>
<dbReference type="Gene3D" id="2.60.40.420">
    <property type="entry name" value="Cupredoxins - blue copper proteins"/>
    <property type="match status" value="3"/>
</dbReference>
<protein>
    <submittedName>
        <fullName evidence="7">Multicopper oxidase family protein</fullName>
    </submittedName>
</protein>
<dbReference type="KEGG" id="fer:FNB15_06045"/>
<sequence length="470" mass="51570">MITRRHFLTAASSVAAVAFVALPKVASAATTNVTLMPAPATWPVMPNQQDTAVWAYNNSLPGPVLRLKQNDRLRAVLKNNLTQDTTIHWHGIRLPNAMDGVPGLTQKPVRPGASFTYDFACQDAGTFWYHPHAGNPEQVGRGLYGLLIVDEPNPPPVDRDVAWVLSDLRLNKDAQITPDFGNFMDLTHAGRLGNVALNNGKLVQPFAVTAGERIRLRLVNTANARIFDLRFSDHAPWIVALDGHPLETPLQLGPRDRVTLGPGMRADLIVDLTGNPATRYSVFDRDFQGREHRLTDLAYGDAPARASGSQDAPTLAANPVGAFDAAKAERLPLVLGGGMGVPYDLKVDGGAKLDMRQAWDRHRMAWSLNGEAMTEHSDHLGHNTLFSLKRGRSYLIEASNETSWPHPVHLHGHVFRVLTQPGKPWRDTVLLQPNEKAQLALVADNPGHWMLHCHILEHQAAGMMATVSVK</sequence>
<dbReference type="OrthoDB" id="9757546at2"/>
<keyword evidence="2" id="KW-0560">Oxidoreductase</keyword>
<feature type="domain" description="Plastocyanin-like" evidence="6">
    <location>
        <begin position="47"/>
        <end position="153"/>
    </location>
</feature>
<dbReference type="CDD" id="cd13861">
    <property type="entry name" value="CuRO_1_CumA_like"/>
    <property type="match status" value="1"/>
</dbReference>
<evidence type="ECO:0000259" key="4">
    <source>
        <dbReference type="Pfam" id="PF00394"/>
    </source>
</evidence>
<dbReference type="CDD" id="cd13885">
    <property type="entry name" value="CuRO_2_CumA_like"/>
    <property type="match status" value="1"/>
</dbReference>
<dbReference type="GO" id="GO:0005507">
    <property type="term" value="F:copper ion binding"/>
    <property type="evidence" value="ECO:0007669"/>
    <property type="project" value="InterPro"/>
</dbReference>
<dbReference type="Pfam" id="PF00394">
    <property type="entry name" value="Cu-oxidase"/>
    <property type="match status" value="1"/>
</dbReference>
<dbReference type="InterPro" id="IPR033138">
    <property type="entry name" value="Cu_oxidase_CS"/>
</dbReference>
<evidence type="ECO:0000259" key="6">
    <source>
        <dbReference type="Pfam" id="PF07732"/>
    </source>
</evidence>
<evidence type="ECO:0000256" key="1">
    <source>
        <dbReference type="ARBA" id="ARBA00022723"/>
    </source>
</evidence>
<dbReference type="PROSITE" id="PS00079">
    <property type="entry name" value="MULTICOPPER_OXIDASE1"/>
    <property type="match status" value="1"/>
</dbReference>
<name>A0A516GZA9_9PROT</name>
<dbReference type="GO" id="GO:0016491">
    <property type="term" value="F:oxidoreductase activity"/>
    <property type="evidence" value="ECO:0007669"/>
    <property type="project" value="UniProtKB-KW"/>
</dbReference>
<keyword evidence="8" id="KW-1185">Reference proteome</keyword>
<dbReference type="AlphaFoldDB" id="A0A516GZA9"/>
<dbReference type="InterPro" id="IPR002355">
    <property type="entry name" value="Cu_oxidase_Cu_BS"/>
</dbReference>
<dbReference type="SUPFAM" id="SSF49503">
    <property type="entry name" value="Cupredoxins"/>
    <property type="match status" value="3"/>
</dbReference>
<feature type="domain" description="Plastocyanin-like" evidence="5">
    <location>
        <begin position="380"/>
        <end position="469"/>
    </location>
</feature>
<dbReference type="Pfam" id="PF07731">
    <property type="entry name" value="Cu-oxidase_2"/>
    <property type="match status" value="1"/>
</dbReference>
<dbReference type="Pfam" id="PF07732">
    <property type="entry name" value="Cu-oxidase_3"/>
    <property type="match status" value="1"/>
</dbReference>